<evidence type="ECO:0000313" key="2">
    <source>
        <dbReference type="Proteomes" id="UP000054359"/>
    </source>
</evidence>
<reference evidence="1 2" key="1">
    <citation type="submission" date="2013-11" db="EMBL/GenBank/DDBJ databases">
        <title>Genome sequencing of Stegodyphus mimosarum.</title>
        <authorList>
            <person name="Bechsgaard J."/>
        </authorList>
    </citation>
    <scope>NUCLEOTIDE SEQUENCE [LARGE SCALE GENOMIC DNA]</scope>
</reference>
<dbReference type="AlphaFoldDB" id="A0A087TGL3"/>
<evidence type="ECO:0000313" key="1">
    <source>
        <dbReference type="EMBL" id="KFM64252.1"/>
    </source>
</evidence>
<dbReference type="OrthoDB" id="6422216at2759"/>
<dbReference type="EMBL" id="KK115137">
    <property type="protein sequence ID" value="KFM64252.1"/>
    <property type="molecule type" value="Genomic_DNA"/>
</dbReference>
<dbReference type="Proteomes" id="UP000054359">
    <property type="component" value="Unassembled WGS sequence"/>
</dbReference>
<organism evidence="1 2">
    <name type="scientific">Stegodyphus mimosarum</name>
    <name type="common">African social velvet spider</name>
    <dbReference type="NCBI Taxonomy" id="407821"/>
    <lineage>
        <taxon>Eukaryota</taxon>
        <taxon>Metazoa</taxon>
        <taxon>Ecdysozoa</taxon>
        <taxon>Arthropoda</taxon>
        <taxon>Chelicerata</taxon>
        <taxon>Arachnida</taxon>
        <taxon>Araneae</taxon>
        <taxon>Araneomorphae</taxon>
        <taxon>Entelegynae</taxon>
        <taxon>Eresoidea</taxon>
        <taxon>Eresidae</taxon>
        <taxon>Stegodyphus</taxon>
    </lineage>
</organism>
<sequence length="41" mass="4877">MLNDNLRLKCDAKEEKIEEIYGEQKLLQDQKRALMIQLDAQ</sequence>
<keyword evidence="2" id="KW-1185">Reference proteome</keyword>
<proteinExistence type="predicted"/>
<feature type="non-terminal residue" evidence="1">
    <location>
        <position position="41"/>
    </location>
</feature>
<protein>
    <submittedName>
        <fullName evidence="1">Uncharacterized protein</fullName>
    </submittedName>
</protein>
<name>A0A087TGL3_STEMI</name>
<accession>A0A087TGL3</accession>
<gene>
    <name evidence="1" type="ORF">X975_15717</name>
</gene>